<dbReference type="GO" id="GO:0005886">
    <property type="term" value="C:plasma membrane"/>
    <property type="evidence" value="ECO:0007669"/>
    <property type="project" value="TreeGrafter"/>
</dbReference>
<dbReference type="GO" id="GO:0006270">
    <property type="term" value="P:DNA replication initiation"/>
    <property type="evidence" value="ECO:0007669"/>
    <property type="project" value="UniProtKB-UniRule"/>
</dbReference>
<dbReference type="Gene3D" id="1.10.8.60">
    <property type="match status" value="1"/>
</dbReference>
<accession>A0A7W5GPW5</accession>
<feature type="binding site" evidence="8">
    <location>
        <position position="205"/>
    </location>
    <ligand>
        <name>ATP</name>
        <dbReference type="ChEBI" id="CHEBI:30616"/>
    </ligand>
</feature>
<dbReference type="PANTHER" id="PTHR30050:SF2">
    <property type="entry name" value="CHROMOSOMAL REPLICATION INITIATOR PROTEIN DNAA"/>
    <property type="match status" value="1"/>
</dbReference>
<dbReference type="CDD" id="cd00009">
    <property type="entry name" value="AAA"/>
    <property type="match status" value="1"/>
</dbReference>
<evidence type="ECO:0000256" key="6">
    <source>
        <dbReference type="ARBA" id="ARBA00023121"/>
    </source>
</evidence>
<evidence type="ECO:0000256" key="3">
    <source>
        <dbReference type="ARBA" id="ARBA00022705"/>
    </source>
</evidence>
<organism evidence="15 16">
    <name type="scientific">Parvibacter caecicola</name>
    <dbReference type="NCBI Taxonomy" id="747645"/>
    <lineage>
        <taxon>Bacteria</taxon>
        <taxon>Bacillati</taxon>
        <taxon>Actinomycetota</taxon>
        <taxon>Coriobacteriia</taxon>
        <taxon>Coriobacteriales</taxon>
        <taxon>Coriobacteriaceae</taxon>
        <taxon>Parvibacter</taxon>
    </lineage>
</organism>
<dbReference type="GO" id="GO:0005737">
    <property type="term" value="C:cytoplasm"/>
    <property type="evidence" value="ECO:0007669"/>
    <property type="project" value="UniProtKB-SubCell"/>
</dbReference>
<dbReference type="SUPFAM" id="SSF52540">
    <property type="entry name" value="P-loop containing nucleoside triphosphate hydrolases"/>
    <property type="match status" value="1"/>
</dbReference>
<feature type="compositionally biased region" description="Polar residues" evidence="12">
    <location>
        <begin position="152"/>
        <end position="162"/>
    </location>
</feature>
<dbReference type="PANTHER" id="PTHR30050">
    <property type="entry name" value="CHROMOSOMAL REPLICATION INITIATOR PROTEIN DNAA"/>
    <property type="match status" value="1"/>
</dbReference>
<dbReference type="Pfam" id="PF00308">
    <property type="entry name" value="Bac_DnaA"/>
    <property type="match status" value="1"/>
</dbReference>
<dbReference type="Gene3D" id="3.40.50.300">
    <property type="entry name" value="P-loop containing nucleotide triphosphate hydrolases"/>
    <property type="match status" value="1"/>
</dbReference>
<feature type="region of interest" description="Disordered" evidence="12">
    <location>
        <begin position="138"/>
        <end position="162"/>
    </location>
</feature>
<feature type="binding site" evidence="8">
    <location>
        <position position="208"/>
    </location>
    <ligand>
        <name>ATP</name>
        <dbReference type="ChEBI" id="CHEBI:30616"/>
    </ligand>
</feature>
<evidence type="ECO:0000256" key="4">
    <source>
        <dbReference type="ARBA" id="ARBA00022741"/>
    </source>
</evidence>
<feature type="binding site" evidence="8">
    <location>
        <position position="207"/>
    </location>
    <ligand>
        <name>ATP</name>
        <dbReference type="ChEBI" id="CHEBI:30616"/>
    </ligand>
</feature>
<feature type="compositionally biased region" description="Low complexity" evidence="12">
    <location>
        <begin position="138"/>
        <end position="151"/>
    </location>
</feature>
<dbReference type="AlphaFoldDB" id="A0A7W5GPW5"/>
<comment type="function">
    <text evidence="8 10">Plays an essential role in the initiation and regulation of chromosomal replication. ATP-DnaA binds to the origin of replication (oriC) to initiate formation of the DNA replication initiation complex once per cell cycle. Binds the DnaA box (a 9 base pair repeat at the origin) and separates the double-stranded (ds)DNA. Forms a right-handed helical filament on oriC DNA; dsDNA binds to the exterior of the filament while single-stranded (ss)DNA is stabiized in the filament's interior. The ATP-DnaA-oriC complex binds and stabilizes one strand of the AT-rich DNA unwinding element (DUE), permitting loading of DNA polymerase. After initiation quickly degrades to an ADP-DnaA complex that is not apt for DNA replication. Binds acidic phospholipids.</text>
</comment>
<keyword evidence="4 8" id="KW-0547">Nucleotide-binding</keyword>
<dbReference type="NCBIfam" id="TIGR00362">
    <property type="entry name" value="DnaA"/>
    <property type="match status" value="1"/>
</dbReference>
<keyword evidence="3 8" id="KW-0235">DNA replication</keyword>
<dbReference type="InterPro" id="IPR024633">
    <property type="entry name" value="DnaA_N_dom"/>
</dbReference>
<dbReference type="InterPro" id="IPR038454">
    <property type="entry name" value="DnaA_N_sf"/>
</dbReference>
<dbReference type="PRINTS" id="PR00051">
    <property type="entry name" value="DNAA"/>
</dbReference>
<keyword evidence="5 8" id="KW-0067">ATP-binding</keyword>
<dbReference type="Gene3D" id="1.10.1750.10">
    <property type="match status" value="1"/>
</dbReference>
<dbReference type="GeneID" id="93356781"/>
<evidence type="ECO:0000313" key="16">
    <source>
        <dbReference type="Proteomes" id="UP000530850"/>
    </source>
</evidence>
<keyword evidence="2 8" id="KW-0963">Cytoplasm</keyword>
<dbReference type="GO" id="GO:0005524">
    <property type="term" value="F:ATP binding"/>
    <property type="evidence" value="ECO:0007669"/>
    <property type="project" value="UniProtKB-UniRule"/>
</dbReference>
<dbReference type="InterPro" id="IPR003593">
    <property type="entry name" value="AAA+_ATPase"/>
</dbReference>
<dbReference type="Gene3D" id="3.30.300.180">
    <property type="match status" value="1"/>
</dbReference>
<evidence type="ECO:0000256" key="7">
    <source>
        <dbReference type="ARBA" id="ARBA00023125"/>
    </source>
</evidence>
<dbReference type="RefSeq" id="WP_123185472.1">
    <property type="nucleotide sequence ID" value="NZ_JACHYA010000004.1"/>
</dbReference>
<dbReference type="SMART" id="SM00382">
    <property type="entry name" value="AAA"/>
    <property type="match status" value="1"/>
</dbReference>
<dbReference type="InterPro" id="IPR013317">
    <property type="entry name" value="DnaA_dom"/>
</dbReference>
<feature type="region of interest" description="Domain IV, binds dsDNA" evidence="8">
    <location>
        <begin position="389"/>
        <end position="510"/>
    </location>
</feature>
<name>A0A7W5GPW5_9ACTN</name>
<comment type="domain">
    <text evidence="8">Domain I is involved in oligomerization and binding regulators, domain II is flexibile and of varying length in different bacteria, domain III forms the AAA+ region, while domain IV binds dsDNA.</text>
</comment>
<dbReference type="InterPro" id="IPR020591">
    <property type="entry name" value="Chromosome_initiator_DnaA-like"/>
</dbReference>
<keyword evidence="6 8" id="KW-0446">Lipid-binding</keyword>
<comment type="similarity">
    <text evidence="1 8 11">Belongs to the DnaA family.</text>
</comment>
<evidence type="ECO:0000256" key="1">
    <source>
        <dbReference type="ARBA" id="ARBA00006583"/>
    </source>
</evidence>
<sequence>MDSSLLNDYWQNVWRIVKEYDSVDASQVDAFFARLHPQVISEGFFMLTAENEFLKNWVEAHYLPFISQALQDMFEVPFNVVLAIDSAPAAPVAAPAAVVAPSPAPSVAAPVPAVPIAPPLQPYNTRPANTTATVYEEAPAAAPTQTAAPQENASGDGTSSRVSTSTFENFVIGDSNRMAYSMALAVAENPSKEPLNPLFIYGKSGLGKTHLMRAIENYIRDSRPYLRTLYVDAADLLNDYTIASTTHDTEKNSFVNFKKRYEDADVLLIDDIQHLQGKKQTLNIVFQIFNRLRDMNKQIVLSADRAPKNIDIDERYSSRFSSGGTVDIQPPEIETKLGIIRLFINEYQRNAGGDSIVIPDDVQLFIAENSSPNIRELKGAVTTVIYHMTYFGKISMTADELNTLLASHFTGGPTRNLTIDDIQKEVEKYFHVKHTDMLSSKRSRDIAYPRQIAIFLCRQMLDVPFATIGKRFNRDHSTAMHSYTSIEKKINQSREVREEIENIKQMIMEG</sequence>
<proteinExistence type="inferred from homology"/>
<dbReference type="CDD" id="cd06571">
    <property type="entry name" value="Bac_DnaA_C"/>
    <property type="match status" value="1"/>
</dbReference>
<feature type="binding site" evidence="8">
    <location>
        <position position="209"/>
    </location>
    <ligand>
        <name>ATP</name>
        <dbReference type="ChEBI" id="CHEBI:30616"/>
    </ligand>
</feature>
<dbReference type="InterPro" id="IPR013159">
    <property type="entry name" value="DnaA_C"/>
</dbReference>
<dbReference type="InterPro" id="IPR027417">
    <property type="entry name" value="P-loop_NTPase"/>
</dbReference>
<dbReference type="GO" id="GO:0008289">
    <property type="term" value="F:lipid binding"/>
    <property type="evidence" value="ECO:0007669"/>
    <property type="project" value="UniProtKB-KW"/>
</dbReference>
<dbReference type="EMBL" id="JACHYA010000004">
    <property type="protein sequence ID" value="MBB3171587.1"/>
    <property type="molecule type" value="Genomic_DNA"/>
</dbReference>
<dbReference type="InterPro" id="IPR010921">
    <property type="entry name" value="Trp_repressor/repl_initiator"/>
</dbReference>
<dbReference type="Proteomes" id="UP000530850">
    <property type="component" value="Unassembled WGS sequence"/>
</dbReference>
<dbReference type="SUPFAM" id="SSF48295">
    <property type="entry name" value="TrpR-like"/>
    <property type="match status" value="1"/>
</dbReference>
<dbReference type="Pfam" id="PF08299">
    <property type="entry name" value="Bac_DnaA_C"/>
    <property type="match status" value="1"/>
</dbReference>
<feature type="domain" description="Chromosomal replication initiator DnaA C-terminal" evidence="14">
    <location>
        <begin position="418"/>
        <end position="486"/>
    </location>
</feature>
<evidence type="ECO:0000256" key="10">
    <source>
        <dbReference type="RuleBase" id="RU000577"/>
    </source>
</evidence>
<evidence type="ECO:0000256" key="11">
    <source>
        <dbReference type="RuleBase" id="RU004227"/>
    </source>
</evidence>
<keyword evidence="7 8" id="KW-0238">DNA-binding</keyword>
<evidence type="ECO:0000256" key="9">
    <source>
        <dbReference type="NCBIfam" id="TIGR00362"/>
    </source>
</evidence>
<dbReference type="InterPro" id="IPR001957">
    <property type="entry name" value="Chromosome_initiator_DnaA"/>
</dbReference>
<dbReference type="GO" id="GO:0006275">
    <property type="term" value="P:regulation of DNA replication"/>
    <property type="evidence" value="ECO:0007669"/>
    <property type="project" value="UniProtKB-UniRule"/>
</dbReference>
<dbReference type="SMART" id="SM00760">
    <property type="entry name" value="Bac_DnaA_C"/>
    <property type="match status" value="1"/>
</dbReference>
<dbReference type="GO" id="GO:0003688">
    <property type="term" value="F:DNA replication origin binding"/>
    <property type="evidence" value="ECO:0007669"/>
    <property type="project" value="UniProtKB-UniRule"/>
</dbReference>
<evidence type="ECO:0000256" key="2">
    <source>
        <dbReference type="ARBA" id="ARBA00022490"/>
    </source>
</evidence>
<comment type="caution">
    <text evidence="15">The sequence shown here is derived from an EMBL/GenBank/DDBJ whole genome shotgun (WGS) entry which is preliminary data.</text>
</comment>
<evidence type="ECO:0000313" key="15">
    <source>
        <dbReference type="EMBL" id="MBB3171587.1"/>
    </source>
</evidence>
<comment type="caution">
    <text evidence="8">Lacks conserved residue(s) required for the propagation of feature annotation.</text>
</comment>
<dbReference type="HAMAP" id="MF_00377">
    <property type="entry name" value="DnaA_bact"/>
    <property type="match status" value="1"/>
</dbReference>
<protein>
    <recommendedName>
        <fullName evidence="8 9">Chromosomal replication initiator protein DnaA</fullName>
    </recommendedName>
</protein>
<dbReference type="Pfam" id="PF11638">
    <property type="entry name" value="DnaA_N"/>
    <property type="match status" value="1"/>
</dbReference>
<reference evidence="15 16" key="1">
    <citation type="submission" date="2020-08" db="EMBL/GenBank/DDBJ databases">
        <title>Sequencing the genomes of 1000 actinobacteria strains.</title>
        <authorList>
            <person name="Klenk H.-P."/>
        </authorList>
    </citation>
    <scope>NUCLEOTIDE SEQUENCE [LARGE SCALE GENOMIC DNA]</scope>
    <source>
        <strain evidence="15 16">DSM 22242</strain>
    </source>
</reference>
<comment type="subunit">
    <text evidence="8">Oligomerizes as a right-handed, spiral filament on DNA at oriC.</text>
</comment>
<feature type="domain" description="AAA+ ATPase" evidence="13">
    <location>
        <begin position="194"/>
        <end position="332"/>
    </location>
</feature>
<evidence type="ECO:0000259" key="14">
    <source>
        <dbReference type="SMART" id="SM00760"/>
    </source>
</evidence>
<gene>
    <name evidence="8" type="primary">dnaA</name>
    <name evidence="15" type="ORF">FHR31_001407</name>
</gene>
<comment type="subcellular location">
    <subcellularLocation>
        <location evidence="8">Cytoplasm</location>
    </subcellularLocation>
</comment>
<evidence type="ECO:0000256" key="8">
    <source>
        <dbReference type="HAMAP-Rule" id="MF_00377"/>
    </source>
</evidence>
<feature type="region of interest" description="Domain I, interacts with DnaA modulators" evidence="8">
    <location>
        <begin position="1"/>
        <end position="138"/>
    </location>
</feature>
<evidence type="ECO:0000256" key="12">
    <source>
        <dbReference type="SAM" id="MobiDB-lite"/>
    </source>
</evidence>
<evidence type="ECO:0000256" key="5">
    <source>
        <dbReference type="ARBA" id="ARBA00022840"/>
    </source>
</evidence>
<evidence type="ECO:0000259" key="13">
    <source>
        <dbReference type="SMART" id="SM00382"/>
    </source>
</evidence>